<evidence type="ECO:0000256" key="1">
    <source>
        <dbReference type="ARBA" id="ARBA00004273"/>
    </source>
</evidence>
<dbReference type="EMBL" id="LUCM01003017">
    <property type="protein sequence ID" value="KAA0196444.1"/>
    <property type="molecule type" value="Genomic_DNA"/>
</dbReference>
<evidence type="ECO:0000256" key="8">
    <source>
        <dbReference type="ARBA" id="ARBA00023136"/>
    </source>
</evidence>
<dbReference type="Pfam" id="PF00004">
    <property type="entry name" value="AAA"/>
    <property type="match status" value="1"/>
</dbReference>
<dbReference type="GO" id="GO:0007005">
    <property type="term" value="P:mitochondrion organization"/>
    <property type="evidence" value="ECO:0007669"/>
    <property type="project" value="TreeGrafter"/>
</dbReference>
<feature type="region of interest" description="Disordered" evidence="11">
    <location>
        <begin position="1"/>
        <end position="38"/>
    </location>
</feature>
<proteinExistence type="predicted"/>
<keyword evidence="4" id="KW-0999">Mitochondrion inner membrane</keyword>
<protein>
    <submittedName>
        <fullName evidence="13">ATPase family AAA domain-containing protein 3-B</fullName>
    </submittedName>
</protein>
<comment type="caution">
    <text evidence="13">The sequence shown here is derived from an EMBL/GenBank/DDBJ whole genome shotgun (WGS) entry which is preliminary data.</text>
</comment>
<dbReference type="GO" id="GO:0016887">
    <property type="term" value="F:ATP hydrolysis activity"/>
    <property type="evidence" value="ECO:0007669"/>
    <property type="project" value="InterPro"/>
</dbReference>
<evidence type="ECO:0000256" key="10">
    <source>
        <dbReference type="SAM" id="Coils"/>
    </source>
</evidence>
<keyword evidence="5" id="KW-0067">ATP-binding</keyword>
<accession>A0A8E0RXQ5</accession>
<comment type="subcellular location">
    <subcellularLocation>
        <location evidence="1">Mitochondrion inner membrane</location>
    </subcellularLocation>
    <subcellularLocation>
        <location evidence="2">Mitochondrion matrix</location>
        <location evidence="2">Mitochondrion nucleoid</location>
    </subcellularLocation>
</comment>
<dbReference type="SUPFAM" id="SSF52540">
    <property type="entry name" value="P-loop containing nucleoside triphosphate hydrolases"/>
    <property type="match status" value="1"/>
</dbReference>
<feature type="coiled-coil region" evidence="10">
    <location>
        <begin position="117"/>
        <end position="151"/>
    </location>
</feature>
<keyword evidence="8" id="KW-0472">Membrane</keyword>
<keyword evidence="9" id="KW-1135">Mitochondrion nucleoid</keyword>
<dbReference type="InterPro" id="IPR027417">
    <property type="entry name" value="P-loop_NTPase"/>
</dbReference>
<reference evidence="13" key="1">
    <citation type="submission" date="2019-05" db="EMBL/GenBank/DDBJ databases">
        <title>Annotation for the trematode Fasciolopsis buski.</title>
        <authorList>
            <person name="Choi Y.-J."/>
        </authorList>
    </citation>
    <scope>NUCLEOTIDE SEQUENCE</scope>
    <source>
        <strain evidence="13">HT</strain>
        <tissue evidence="13">Whole worm</tissue>
    </source>
</reference>
<dbReference type="GO" id="GO:0008270">
    <property type="term" value="F:zinc ion binding"/>
    <property type="evidence" value="ECO:0007669"/>
    <property type="project" value="TreeGrafter"/>
</dbReference>
<evidence type="ECO:0000256" key="3">
    <source>
        <dbReference type="ARBA" id="ARBA00022741"/>
    </source>
</evidence>
<sequence length="600" mass="67937">MSWLFGYGKPSLPEVPPSPSGDRPQPPSPPNQKEQKKIEDTISSYRFDSAALERAAKAARELESSSTFFLIFYCPLKEHAREAFELSQKHEQTLQMEYQAKLKEYELGMEQIKIQQFRAQQEERRKTLEQEAQLQKQRADYQDMLARKRQEDQIAIQVTIFPNAFTFLGQISRREPQKAGGSIGTIEYEAELRHKNEMKQIEAKLRGEAQVERENRELRLERARLDAREHRQTILESISTAGSVLGSGFNAFISEREKVATVVGSLTLLAGGIYGAKYGIGTVARLAEARIGKPSLVRDTSRFNVVDAFRHPILTAKKLFNRPSDPLQGIILHPSLEAKLRKVAIATRHTKANNGFYRNVLMAGPPGTGKTMFAKSLARHSGMDYAILTGGDIAPMGNDGVTAVHKVFDWAATSKKGVLLFVDEADAFLRKREQERISEGLRATLNAFLYRTGEQSKKFMLVLASNQPEQFDWAINDRMDEIVEFDLPGLSERERLVRHYFDTYLLQPSLDKRQRIRLAGNIDYASECTEVARRTEGLSGREISKIAIAWQTAAYASEDGILTKPMMDQVVNSAIIANKKKREWRQHRLPVPDNVDVNPK</sequence>
<dbReference type="FunFam" id="3.40.50.300:FF:000470">
    <property type="entry name" value="ATPase family, AAA domain containing 3A"/>
    <property type="match status" value="1"/>
</dbReference>
<dbReference type="AlphaFoldDB" id="A0A8E0RXQ5"/>
<feature type="compositionally biased region" description="Pro residues" evidence="11">
    <location>
        <begin position="13"/>
        <end position="30"/>
    </location>
</feature>
<dbReference type="GO" id="GO:0042645">
    <property type="term" value="C:mitochondrial nucleoid"/>
    <property type="evidence" value="ECO:0007669"/>
    <property type="project" value="UniProtKB-SubCell"/>
</dbReference>
<keyword evidence="3" id="KW-0547">Nucleotide-binding</keyword>
<dbReference type="InterPro" id="IPR003959">
    <property type="entry name" value="ATPase_AAA_core"/>
</dbReference>
<dbReference type="GO" id="GO:0005524">
    <property type="term" value="F:ATP binding"/>
    <property type="evidence" value="ECO:0007669"/>
    <property type="project" value="UniProtKB-KW"/>
</dbReference>
<dbReference type="OrthoDB" id="199596at2759"/>
<dbReference type="InterPro" id="IPR021911">
    <property type="entry name" value="ATAD3_N"/>
</dbReference>
<dbReference type="PANTHER" id="PTHR23075:SF0">
    <property type="entry name" value="ATPASE FAMILY AAA DOMAIN-CONTAINING PROTEIN 3"/>
    <property type="match status" value="1"/>
</dbReference>
<evidence type="ECO:0000256" key="9">
    <source>
        <dbReference type="ARBA" id="ARBA00023271"/>
    </source>
</evidence>
<organism evidence="13 14">
    <name type="scientific">Fasciolopsis buskii</name>
    <dbReference type="NCBI Taxonomy" id="27845"/>
    <lineage>
        <taxon>Eukaryota</taxon>
        <taxon>Metazoa</taxon>
        <taxon>Spiralia</taxon>
        <taxon>Lophotrochozoa</taxon>
        <taxon>Platyhelminthes</taxon>
        <taxon>Trematoda</taxon>
        <taxon>Digenea</taxon>
        <taxon>Plagiorchiida</taxon>
        <taxon>Echinostomata</taxon>
        <taxon>Echinostomatoidea</taxon>
        <taxon>Fasciolidae</taxon>
        <taxon>Fasciolopsis</taxon>
    </lineage>
</organism>
<name>A0A8E0RXQ5_9TREM</name>
<keyword evidence="6 10" id="KW-0175">Coiled coil</keyword>
<evidence type="ECO:0000256" key="5">
    <source>
        <dbReference type="ARBA" id="ARBA00022840"/>
    </source>
</evidence>
<gene>
    <name evidence="13" type="ORF">FBUS_05143</name>
</gene>
<evidence type="ECO:0000256" key="6">
    <source>
        <dbReference type="ARBA" id="ARBA00023054"/>
    </source>
</evidence>
<dbReference type="GO" id="GO:0005743">
    <property type="term" value="C:mitochondrial inner membrane"/>
    <property type="evidence" value="ECO:0007669"/>
    <property type="project" value="UniProtKB-SubCell"/>
</dbReference>
<feature type="domain" description="AAA+ ATPase" evidence="12">
    <location>
        <begin position="356"/>
        <end position="489"/>
    </location>
</feature>
<dbReference type="Pfam" id="PF12037">
    <property type="entry name" value="ATAD3_N"/>
    <property type="match status" value="1"/>
</dbReference>
<evidence type="ECO:0000259" key="12">
    <source>
        <dbReference type="SMART" id="SM00382"/>
    </source>
</evidence>
<evidence type="ECO:0000256" key="2">
    <source>
        <dbReference type="ARBA" id="ARBA00004436"/>
    </source>
</evidence>
<evidence type="ECO:0000256" key="11">
    <source>
        <dbReference type="SAM" id="MobiDB-lite"/>
    </source>
</evidence>
<dbReference type="Gene3D" id="3.40.50.300">
    <property type="entry name" value="P-loop containing nucleotide triphosphate hydrolases"/>
    <property type="match status" value="1"/>
</dbReference>
<evidence type="ECO:0000256" key="4">
    <source>
        <dbReference type="ARBA" id="ARBA00022792"/>
    </source>
</evidence>
<dbReference type="Proteomes" id="UP000728185">
    <property type="component" value="Unassembled WGS sequence"/>
</dbReference>
<evidence type="ECO:0000313" key="14">
    <source>
        <dbReference type="Proteomes" id="UP000728185"/>
    </source>
</evidence>
<dbReference type="InterPro" id="IPR003593">
    <property type="entry name" value="AAA+_ATPase"/>
</dbReference>
<evidence type="ECO:0000313" key="13">
    <source>
        <dbReference type="EMBL" id="KAA0196444.1"/>
    </source>
</evidence>
<keyword evidence="7" id="KW-0496">Mitochondrion</keyword>
<evidence type="ECO:0000256" key="7">
    <source>
        <dbReference type="ARBA" id="ARBA00023128"/>
    </source>
</evidence>
<dbReference type="SMART" id="SM00382">
    <property type="entry name" value="AAA"/>
    <property type="match status" value="1"/>
</dbReference>
<keyword evidence="14" id="KW-1185">Reference proteome</keyword>
<dbReference type="PANTHER" id="PTHR23075">
    <property type="entry name" value="PUTATIVE ATP-ASE"/>
    <property type="match status" value="1"/>
</dbReference>
<dbReference type="CDD" id="cd19512">
    <property type="entry name" value="RecA-like_ATAD3-like"/>
    <property type="match status" value="1"/>
</dbReference>